<comment type="caution">
    <text evidence="2">The sequence shown here is derived from an EMBL/GenBank/DDBJ whole genome shotgun (WGS) entry which is preliminary data.</text>
</comment>
<dbReference type="AlphaFoldDB" id="A0A836HY53"/>
<dbReference type="EMBL" id="JAFJZO010000035">
    <property type="protein sequence ID" value="KAG5492900.1"/>
    <property type="molecule type" value="Genomic_DNA"/>
</dbReference>
<dbReference type="KEGG" id="phet:94287604"/>
<evidence type="ECO:0000313" key="3">
    <source>
        <dbReference type="Proteomes" id="UP000674318"/>
    </source>
</evidence>
<gene>
    <name evidence="2" type="ORF">JKF63_01480</name>
</gene>
<dbReference type="RefSeq" id="XP_067753684.1">
    <property type="nucleotide sequence ID" value="XM_067897527.1"/>
</dbReference>
<evidence type="ECO:0000256" key="1">
    <source>
        <dbReference type="SAM" id="MobiDB-lite"/>
    </source>
</evidence>
<name>A0A836HY53_9TRYP</name>
<sequence length="140" mass="15684">MGCVTARATCDGVAGHRADSKAPSGVAIRPCPEEKTDPSDADYIAQFVAGYTNDYPQKGTVSTYEDYRGFETSTMNHMSKNKADKLCKWGDEALQDRLTINNDFFFNPQNPSSWPKDVLADYFRSPSFADRRTVQESAHW</sequence>
<feature type="region of interest" description="Disordered" evidence="1">
    <location>
        <begin position="14"/>
        <end position="38"/>
    </location>
</feature>
<dbReference type="GeneID" id="94287604"/>
<keyword evidence="3" id="KW-1185">Reference proteome</keyword>
<dbReference type="OrthoDB" id="256203at2759"/>
<evidence type="ECO:0000313" key="2">
    <source>
        <dbReference type="EMBL" id="KAG5492900.1"/>
    </source>
</evidence>
<dbReference type="Proteomes" id="UP000674318">
    <property type="component" value="Chromosome 35"/>
</dbReference>
<protein>
    <submittedName>
        <fullName evidence="2">Uncharacterized protein</fullName>
    </submittedName>
</protein>
<accession>A0A836HY53</accession>
<reference evidence="2 3" key="1">
    <citation type="submission" date="2021-02" db="EMBL/GenBank/DDBJ databases">
        <title>Porcisia hertigi Genome sequencing and assembly.</title>
        <authorList>
            <person name="Almutairi H."/>
            <person name="Gatherer D."/>
        </authorList>
    </citation>
    <scope>NUCLEOTIDE SEQUENCE [LARGE SCALE GENOMIC DNA]</scope>
    <source>
        <strain evidence="2 3">C119</strain>
    </source>
</reference>
<proteinExistence type="predicted"/>
<organism evidence="2 3">
    <name type="scientific">Porcisia hertigi</name>
    <dbReference type="NCBI Taxonomy" id="2761500"/>
    <lineage>
        <taxon>Eukaryota</taxon>
        <taxon>Discoba</taxon>
        <taxon>Euglenozoa</taxon>
        <taxon>Kinetoplastea</taxon>
        <taxon>Metakinetoplastina</taxon>
        <taxon>Trypanosomatida</taxon>
        <taxon>Trypanosomatidae</taxon>
        <taxon>Leishmaniinae</taxon>
        <taxon>Porcisia</taxon>
    </lineage>
</organism>